<evidence type="ECO:0000259" key="6">
    <source>
        <dbReference type="Pfam" id="PF01881"/>
    </source>
</evidence>
<dbReference type="InterPro" id="IPR010156">
    <property type="entry name" value="CRISPR-assoc_prot_Cas6"/>
</dbReference>
<dbReference type="Pfam" id="PF21350">
    <property type="entry name" value="Cas6_I-A"/>
    <property type="match status" value="1"/>
</dbReference>
<evidence type="ECO:0000256" key="3">
    <source>
        <dbReference type="ARBA" id="ARBA00023118"/>
    </source>
</evidence>
<dbReference type="Proteomes" id="UP000320623">
    <property type="component" value="Unassembled WGS sequence"/>
</dbReference>
<dbReference type="GO" id="GO:0051607">
    <property type="term" value="P:defense response to virus"/>
    <property type="evidence" value="ECO:0007669"/>
    <property type="project" value="UniProtKB-KW"/>
</dbReference>
<organism evidence="7 8">
    <name type="scientific">Candidatus Thermokryptus mobilis</name>
    <dbReference type="NCBI Taxonomy" id="1643428"/>
    <lineage>
        <taxon>Bacteria</taxon>
        <taxon>Pseudomonadati</taxon>
        <taxon>Candidatus Kryptoniota</taxon>
        <taxon>Candidatus Thermokryptus</taxon>
    </lineage>
</organism>
<evidence type="ECO:0000256" key="4">
    <source>
        <dbReference type="PIRNR" id="PIRNR005054"/>
    </source>
</evidence>
<evidence type="ECO:0000256" key="2">
    <source>
        <dbReference type="ARBA" id="ARBA00022884"/>
    </source>
</evidence>
<evidence type="ECO:0000256" key="1">
    <source>
        <dbReference type="ARBA" id="ARBA00005937"/>
    </source>
</evidence>
<dbReference type="PIRSF" id="PIRSF005054">
    <property type="entry name" value="PF1131"/>
    <property type="match status" value="1"/>
</dbReference>
<comment type="similarity">
    <text evidence="1 4">Belongs to the CRISPR-associated protein Cas6/Cse3/CasE family.</text>
</comment>
<dbReference type="PANTHER" id="PTHR36984">
    <property type="entry name" value="CRISPR-ASSOCIATED ENDORIBONUCLEASE CAS6 1"/>
    <property type="match status" value="1"/>
</dbReference>
<name>A0A0S4NB38_9BACT</name>
<feature type="site" description="Transition state stabilizer" evidence="5">
    <location>
        <position position="56"/>
    </location>
</feature>
<keyword evidence="3" id="KW-0051">Antiviral defense</keyword>
<dbReference type="PANTHER" id="PTHR36984:SF1">
    <property type="entry name" value="CRISPR-ASSOCIATED ENDORIBONUCLEASE CAS6 1"/>
    <property type="match status" value="1"/>
</dbReference>
<dbReference type="Gene3D" id="3.30.70.1900">
    <property type="match status" value="1"/>
</dbReference>
<gene>
    <name evidence="7" type="ORF">JGI1_01709</name>
</gene>
<dbReference type="Gene3D" id="3.30.70.1890">
    <property type="match status" value="1"/>
</dbReference>
<comment type="function">
    <text evidence="4">CRISPR (clustered regularly interspaced short palindromic repeat), is an adaptive immune system that provides protection against mobile genetic elements (viruses, transposable elements and conjugative plasmids). CRISPR clusters contain sequences complementary to antecedent mobile elements and target invading nucleic acids. CRISPR clusters are transcribed and processed into CRISPR RNA (crRNA).</text>
</comment>
<dbReference type="NCBIfam" id="TIGR01877">
    <property type="entry name" value="cas_cas6"/>
    <property type="match status" value="1"/>
</dbReference>
<protein>
    <recommendedName>
        <fullName evidence="4">CRISPR-associated endoribonuclease</fullName>
    </recommendedName>
</protein>
<dbReference type="EMBL" id="FAOO01000012">
    <property type="protein sequence ID" value="CUU07149.1"/>
    <property type="molecule type" value="Genomic_DNA"/>
</dbReference>
<dbReference type="InterPro" id="IPR049435">
    <property type="entry name" value="Cas_Cas6_C"/>
</dbReference>
<dbReference type="AlphaFoldDB" id="A0A0S4NB38"/>
<keyword evidence="2" id="KW-0694">RNA-binding</keyword>
<dbReference type="STRING" id="1643428.GCA_001442855_01673"/>
<dbReference type="OrthoDB" id="9797488at2"/>
<dbReference type="RefSeq" id="WP_140945441.1">
    <property type="nucleotide sequence ID" value="NZ_FAOO01000012.1"/>
</dbReference>
<dbReference type="InterPro" id="IPR045747">
    <property type="entry name" value="CRISPR-assoc_prot_Cas6_N_sf"/>
</dbReference>
<reference evidence="8" key="1">
    <citation type="submission" date="2015-11" db="EMBL/GenBank/DDBJ databases">
        <authorList>
            <person name="Varghese N."/>
        </authorList>
    </citation>
    <scope>NUCLEOTIDE SEQUENCE [LARGE SCALE GENOMIC DNA]</scope>
</reference>
<evidence type="ECO:0000313" key="8">
    <source>
        <dbReference type="Proteomes" id="UP000320623"/>
    </source>
</evidence>
<evidence type="ECO:0000256" key="5">
    <source>
        <dbReference type="PIRSR" id="PIRSR005054-1"/>
    </source>
</evidence>
<feature type="domain" description="CRISPR associated protein Cas6 C-terminal" evidence="6">
    <location>
        <begin position="127"/>
        <end position="247"/>
    </location>
</feature>
<proteinExistence type="inferred from homology"/>
<dbReference type="GO" id="GO:0003723">
    <property type="term" value="F:RNA binding"/>
    <property type="evidence" value="ECO:0007669"/>
    <property type="project" value="UniProtKB-KW"/>
</dbReference>
<accession>A0A0S4NB38</accession>
<dbReference type="Pfam" id="PF01881">
    <property type="entry name" value="Cas_Cas6_C"/>
    <property type="match status" value="1"/>
</dbReference>
<keyword evidence="8" id="KW-1185">Reference proteome</keyword>
<dbReference type="GO" id="GO:0016788">
    <property type="term" value="F:hydrolase activity, acting on ester bonds"/>
    <property type="evidence" value="ECO:0007669"/>
    <property type="project" value="InterPro"/>
</dbReference>
<evidence type="ECO:0000313" key="7">
    <source>
        <dbReference type="EMBL" id="CUU07149.1"/>
    </source>
</evidence>
<sequence>MRLKITLSAQHFPVSVPVNYNHLLYAEIRGKIKKHSDIFAQDKNLRRLGILKDKFKVYTFSFLRFKNFIITDDAKIKLNHPDDFNFFISSPIDSFIEAMAVAFLRDGDLKVGDIKFVVKSITKIELPKFNSEMKLRLLSPIAVLRGKSPGQLFLTPDEPSYFERIKEDLLSKFNFLYGEKIEAMDFEMKFDEEYIKSKGGKFSKLIKFGRTNIKCFLAPFVIKTDPRLIEVGYEWGFGHKNHLGFGMAVAEEINISPAK</sequence>
<dbReference type="CDD" id="cd21140">
    <property type="entry name" value="Cas6_I-like"/>
    <property type="match status" value="1"/>
</dbReference>